<evidence type="ECO:0000313" key="1">
    <source>
        <dbReference type="EMBL" id="EFU31365.1"/>
    </source>
</evidence>
<comment type="caution">
    <text evidence="1">The sequence shown here is derived from an EMBL/GenBank/DDBJ whole genome shotgun (WGS) entry which is preliminary data.</text>
</comment>
<organism evidence="1 2">
    <name type="scientific">Segatella buccae ATCC 33574</name>
    <dbReference type="NCBI Taxonomy" id="873513"/>
    <lineage>
        <taxon>Bacteria</taxon>
        <taxon>Pseudomonadati</taxon>
        <taxon>Bacteroidota</taxon>
        <taxon>Bacteroidia</taxon>
        <taxon>Bacteroidales</taxon>
        <taxon>Prevotellaceae</taxon>
        <taxon>Segatella</taxon>
    </lineage>
</organism>
<name>E6K586_9BACT</name>
<dbReference type="HOGENOM" id="CLU_3064720_0_0_10"/>
<dbReference type="Proteomes" id="UP000003112">
    <property type="component" value="Unassembled WGS sequence"/>
</dbReference>
<evidence type="ECO:0000313" key="2">
    <source>
        <dbReference type="Proteomes" id="UP000003112"/>
    </source>
</evidence>
<keyword evidence="2" id="KW-1185">Reference proteome</keyword>
<gene>
    <name evidence="1" type="ORF">HMPREF6485_0758</name>
</gene>
<dbReference type="AlphaFoldDB" id="E6K586"/>
<proteinExistence type="predicted"/>
<protein>
    <submittedName>
        <fullName evidence="1">Uncharacterized protein</fullName>
    </submittedName>
</protein>
<accession>E6K586</accession>
<reference evidence="1 2" key="1">
    <citation type="submission" date="2010-10" db="EMBL/GenBank/DDBJ databases">
        <authorList>
            <person name="Muzny D."/>
            <person name="Qin X."/>
            <person name="Deng J."/>
            <person name="Jiang H."/>
            <person name="Liu Y."/>
            <person name="Qu J."/>
            <person name="Song X.-Z."/>
            <person name="Zhang L."/>
            <person name="Thornton R."/>
            <person name="Coyle M."/>
            <person name="Francisco L."/>
            <person name="Jackson L."/>
            <person name="Javaid M."/>
            <person name="Korchina V."/>
            <person name="Kovar C."/>
            <person name="Mata R."/>
            <person name="Mathew T."/>
            <person name="Ngo R."/>
            <person name="Nguyen L."/>
            <person name="Nguyen N."/>
            <person name="Okwuonu G."/>
            <person name="Ongeri F."/>
            <person name="Pham C."/>
            <person name="Simmons D."/>
            <person name="Wilczek-Boney K."/>
            <person name="Hale W."/>
            <person name="Jakkamsetti A."/>
            <person name="Pham P."/>
            <person name="Ruth R."/>
            <person name="San Lucas F."/>
            <person name="Warren J."/>
            <person name="Zhang J."/>
            <person name="Zhao Z."/>
            <person name="Zhou C."/>
            <person name="Zhu D."/>
            <person name="Lee S."/>
            <person name="Bess C."/>
            <person name="Blankenburg K."/>
            <person name="Forbes L."/>
            <person name="Fu Q."/>
            <person name="Gubbala S."/>
            <person name="Hirani K."/>
            <person name="Jayaseelan J.C."/>
            <person name="Lara F."/>
            <person name="Munidasa M."/>
            <person name="Palculict T."/>
            <person name="Patil S."/>
            <person name="Pu L.-L."/>
            <person name="Saada N."/>
            <person name="Tang L."/>
            <person name="Weissenberger G."/>
            <person name="Zhu Y."/>
            <person name="Hemphill L."/>
            <person name="Shang Y."/>
            <person name="Youmans B."/>
            <person name="Ayvaz T."/>
            <person name="Ross M."/>
            <person name="Santibanez J."/>
            <person name="Aqrawi P."/>
            <person name="Gross S."/>
            <person name="Joshi V."/>
            <person name="Fowler G."/>
            <person name="Nazareth L."/>
            <person name="Reid J."/>
            <person name="Worley K."/>
            <person name="Petrosino J."/>
            <person name="Highlander S."/>
            <person name="Gibbs R."/>
        </authorList>
    </citation>
    <scope>NUCLEOTIDE SEQUENCE [LARGE SCALE GENOMIC DNA]</scope>
    <source>
        <strain evidence="1 2">ATCC 33574</strain>
    </source>
</reference>
<dbReference type="EMBL" id="AEPD01000015">
    <property type="protein sequence ID" value="EFU31365.1"/>
    <property type="molecule type" value="Genomic_DNA"/>
</dbReference>
<sequence>MKQRYKYFLGFDKLLKKNLVSRDAFSCKERMTTGYFRQSSFQKENLYFIGYQT</sequence>